<evidence type="ECO:0000313" key="1">
    <source>
        <dbReference type="EMBL" id="OGY63535.1"/>
    </source>
</evidence>
<organism evidence="1 2">
    <name type="scientific">Candidatus Harrisonbacteria bacterium RIFCSPHIGHO2_02_FULL_42_16</name>
    <dbReference type="NCBI Taxonomy" id="1798404"/>
    <lineage>
        <taxon>Bacteria</taxon>
        <taxon>Candidatus Harrisoniibacteriota</taxon>
    </lineage>
</organism>
<dbReference type="InterPro" id="IPR029063">
    <property type="entry name" value="SAM-dependent_MTases_sf"/>
</dbReference>
<gene>
    <name evidence="1" type="ORF">A3B92_01625</name>
</gene>
<proteinExistence type="predicted"/>
<protein>
    <recommendedName>
        <fullName evidence="3">Methyltransferase domain-containing protein</fullName>
    </recommendedName>
</protein>
<dbReference type="SUPFAM" id="SSF53335">
    <property type="entry name" value="S-adenosyl-L-methionine-dependent methyltransferases"/>
    <property type="match status" value="1"/>
</dbReference>
<dbReference type="AlphaFoldDB" id="A0A1G1ZG92"/>
<accession>A0A1G1ZG92</accession>
<dbReference type="Gene3D" id="3.40.50.150">
    <property type="entry name" value="Vaccinia Virus protein VP39"/>
    <property type="match status" value="1"/>
</dbReference>
<dbReference type="EMBL" id="MHJG01000021">
    <property type="protein sequence ID" value="OGY63535.1"/>
    <property type="molecule type" value="Genomic_DNA"/>
</dbReference>
<evidence type="ECO:0000313" key="2">
    <source>
        <dbReference type="Proteomes" id="UP000177960"/>
    </source>
</evidence>
<sequence>MTEPGWENVEQKIEGIDGWLSDIENHFLYSTAKNCANKGVIVEIGSWKGRSTICLALGSKEGKQVKVYAIDPHTGSPDHQRPGQKIWTFNEFTNNIRAAGAASLVIPVISTAEDAVKNWNLPIEFIFIDANYHDHELTKNLIINWSKHLIRGGTIALNSTNPSMLGILSGKPLHGLPGPKKAVADLIYGSRNFKNIRLAGCITYAQKCDNNTLSERMAGRFTQLKSGFLYSIHGAYLLLTKIPSPIKKFLKKSLASRTNLKS</sequence>
<reference evidence="1 2" key="1">
    <citation type="journal article" date="2016" name="Nat. Commun.">
        <title>Thousands of microbial genomes shed light on interconnected biogeochemical processes in an aquifer system.</title>
        <authorList>
            <person name="Anantharaman K."/>
            <person name="Brown C.T."/>
            <person name="Hug L.A."/>
            <person name="Sharon I."/>
            <person name="Castelle C.J."/>
            <person name="Probst A.J."/>
            <person name="Thomas B.C."/>
            <person name="Singh A."/>
            <person name="Wilkins M.J."/>
            <person name="Karaoz U."/>
            <person name="Brodie E.L."/>
            <person name="Williams K.H."/>
            <person name="Hubbard S.S."/>
            <person name="Banfield J.F."/>
        </authorList>
    </citation>
    <scope>NUCLEOTIDE SEQUENCE [LARGE SCALE GENOMIC DNA]</scope>
</reference>
<comment type="caution">
    <text evidence="1">The sequence shown here is derived from an EMBL/GenBank/DDBJ whole genome shotgun (WGS) entry which is preliminary data.</text>
</comment>
<dbReference type="Proteomes" id="UP000177960">
    <property type="component" value="Unassembled WGS sequence"/>
</dbReference>
<name>A0A1G1ZG92_9BACT</name>
<dbReference type="Pfam" id="PF13578">
    <property type="entry name" value="Methyltransf_24"/>
    <property type="match status" value="1"/>
</dbReference>
<dbReference type="STRING" id="1798404.A3B92_01625"/>
<evidence type="ECO:0008006" key="3">
    <source>
        <dbReference type="Google" id="ProtNLM"/>
    </source>
</evidence>